<proteinExistence type="predicted"/>
<dbReference type="AlphaFoldDB" id="A0AAN9PL31"/>
<reference evidence="2 3" key="1">
    <citation type="submission" date="2024-01" db="EMBL/GenBank/DDBJ databases">
        <title>The genomes of 5 underutilized Papilionoideae crops provide insights into root nodulation and disease resistance.</title>
        <authorList>
            <person name="Yuan L."/>
        </authorList>
    </citation>
    <scope>NUCLEOTIDE SEQUENCE [LARGE SCALE GENOMIC DNA]</scope>
    <source>
        <strain evidence="2">LY-2023</strain>
        <tissue evidence="2">Leaf</tissue>
    </source>
</reference>
<evidence type="ECO:0000313" key="3">
    <source>
        <dbReference type="Proteomes" id="UP001359559"/>
    </source>
</evidence>
<evidence type="ECO:0000256" key="1">
    <source>
        <dbReference type="SAM" id="MobiDB-lite"/>
    </source>
</evidence>
<keyword evidence="3" id="KW-1185">Reference proteome</keyword>
<gene>
    <name evidence="2" type="ORF">RJT34_12770</name>
</gene>
<dbReference type="Proteomes" id="UP001359559">
    <property type="component" value="Unassembled WGS sequence"/>
</dbReference>
<organism evidence="2 3">
    <name type="scientific">Clitoria ternatea</name>
    <name type="common">Butterfly pea</name>
    <dbReference type="NCBI Taxonomy" id="43366"/>
    <lineage>
        <taxon>Eukaryota</taxon>
        <taxon>Viridiplantae</taxon>
        <taxon>Streptophyta</taxon>
        <taxon>Embryophyta</taxon>
        <taxon>Tracheophyta</taxon>
        <taxon>Spermatophyta</taxon>
        <taxon>Magnoliopsida</taxon>
        <taxon>eudicotyledons</taxon>
        <taxon>Gunneridae</taxon>
        <taxon>Pentapetalae</taxon>
        <taxon>rosids</taxon>
        <taxon>fabids</taxon>
        <taxon>Fabales</taxon>
        <taxon>Fabaceae</taxon>
        <taxon>Papilionoideae</taxon>
        <taxon>50 kb inversion clade</taxon>
        <taxon>NPAAA clade</taxon>
        <taxon>indigoferoid/millettioid clade</taxon>
        <taxon>Phaseoleae</taxon>
        <taxon>Clitoria</taxon>
    </lineage>
</organism>
<feature type="region of interest" description="Disordered" evidence="1">
    <location>
        <begin position="1"/>
        <end position="72"/>
    </location>
</feature>
<sequence>MYCAGGSVSNRDTGGRGSSRDMTRKRLDVDASKEMLERCRRQEVRAQMETPEGMKATEEDSNVQEREKRNRK</sequence>
<protein>
    <submittedName>
        <fullName evidence="2">Uncharacterized protein</fullName>
    </submittedName>
</protein>
<name>A0AAN9PL31_CLITE</name>
<accession>A0AAN9PL31</accession>
<evidence type="ECO:0000313" key="2">
    <source>
        <dbReference type="EMBL" id="KAK7301893.1"/>
    </source>
</evidence>
<dbReference type="EMBL" id="JAYKXN010000003">
    <property type="protein sequence ID" value="KAK7301893.1"/>
    <property type="molecule type" value="Genomic_DNA"/>
</dbReference>
<comment type="caution">
    <text evidence="2">The sequence shown here is derived from an EMBL/GenBank/DDBJ whole genome shotgun (WGS) entry which is preliminary data.</text>
</comment>
<feature type="compositionally biased region" description="Basic and acidic residues" evidence="1">
    <location>
        <begin position="18"/>
        <end position="46"/>
    </location>
</feature>
<feature type="compositionally biased region" description="Basic and acidic residues" evidence="1">
    <location>
        <begin position="55"/>
        <end position="72"/>
    </location>
</feature>